<proteinExistence type="inferred from homology"/>
<dbReference type="Pfam" id="PF13193">
    <property type="entry name" value="AMP-binding_C"/>
    <property type="match status" value="1"/>
</dbReference>
<dbReference type="EMBL" id="FNLF01000002">
    <property type="protein sequence ID" value="SDQ41205.1"/>
    <property type="molecule type" value="Genomic_DNA"/>
</dbReference>
<name>A0A1H1ANB2_9ACTN</name>
<reference evidence="6" key="1">
    <citation type="submission" date="2016-10" db="EMBL/GenBank/DDBJ databases">
        <authorList>
            <person name="Varghese N."/>
            <person name="Submissions S."/>
        </authorList>
    </citation>
    <scope>NUCLEOTIDE SEQUENCE [LARGE SCALE GENOMIC DNA]</scope>
    <source>
        <strain evidence="6">DSM 44142</strain>
    </source>
</reference>
<dbReference type="FunFam" id="3.30.300.30:FF:000008">
    <property type="entry name" value="2,3-dihydroxybenzoate-AMP ligase"/>
    <property type="match status" value="1"/>
</dbReference>
<evidence type="ECO:0000256" key="1">
    <source>
        <dbReference type="ARBA" id="ARBA00006432"/>
    </source>
</evidence>
<dbReference type="PANTHER" id="PTHR43201">
    <property type="entry name" value="ACYL-COA SYNTHETASE"/>
    <property type="match status" value="1"/>
</dbReference>
<keyword evidence="2" id="KW-0436">Ligase</keyword>
<evidence type="ECO:0000313" key="6">
    <source>
        <dbReference type="Proteomes" id="UP000183053"/>
    </source>
</evidence>
<dbReference type="InterPro" id="IPR000873">
    <property type="entry name" value="AMP-dep_synth/lig_dom"/>
</dbReference>
<evidence type="ECO:0000259" key="3">
    <source>
        <dbReference type="Pfam" id="PF00501"/>
    </source>
</evidence>
<dbReference type="Proteomes" id="UP000183053">
    <property type="component" value="Unassembled WGS sequence"/>
</dbReference>
<comment type="similarity">
    <text evidence="1">Belongs to the ATP-dependent AMP-binding enzyme family.</text>
</comment>
<evidence type="ECO:0000256" key="2">
    <source>
        <dbReference type="ARBA" id="ARBA00022598"/>
    </source>
</evidence>
<dbReference type="InterPro" id="IPR042099">
    <property type="entry name" value="ANL_N_sf"/>
</dbReference>
<sequence length="527" mass="56826">MTALENIAWFPRTEEPRSSQRNTWNNSVRNHAVMRGGQTALRYLENEITWAGLAERVGAFAGALAERGIGAGDRVLILGLNRIEYVEAALGVTALGAIAVPVNFRMAPPEVAYLVQDTLCSAVIYEAPFDPLIAGVAGAGAEFGLRIRFDGADETAGALGFEDLIAEGRPDPRIDVPEDSPALIMYTSGTTGRPKGAVLTHVNMQAQGWNNLVAPGVVDPDGIGAVAVPLFHIAGFGVLATAFVQGLTSVIFPLGAFDPAQTLDALEREGITSMFMVPMQWQLAVAEQKARPRDLKLKFVWWGAAPASETLLRDLTATFPDAEICAVFGQTEMSPVTCALSGADTLRKFGSVGKVVRTVAARVIDSDGNDVPRGEVGEIVYRGPNMMSGYWNNLEATRDAFRDGWFHSGDLVRMDEEGFVYVVDRAKDMVISGGENIYSVEVENAVAAHPDVTEVAVIGKPDERFGEAVVAVVQLREGAELTVESLSEFLNDHIARYKHPRHVVVIDALPRNPTGKVTKPVLRQQFG</sequence>
<organism evidence="5 6">
    <name type="scientific">Tsukamurella pulmonis</name>
    <dbReference type="NCBI Taxonomy" id="47312"/>
    <lineage>
        <taxon>Bacteria</taxon>
        <taxon>Bacillati</taxon>
        <taxon>Actinomycetota</taxon>
        <taxon>Actinomycetes</taxon>
        <taxon>Mycobacteriales</taxon>
        <taxon>Tsukamurellaceae</taxon>
        <taxon>Tsukamurella</taxon>
    </lineage>
</organism>
<dbReference type="PROSITE" id="PS00455">
    <property type="entry name" value="AMP_BINDING"/>
    <property type="match status" value="1"/>
</dbReference>
<dbReference type="PANTHER" id="PTHR43201:SF5">
    <property type="entry name" value="MEDIUM-CHAIN ACYL-COA LIGASE ACSF2, MITOCHONDRIAL"/>
    <property type="match status" value="1"/>
</dbReference>
<dbReference type="InterPro" id="IPR025110">
    <property type="entry name" value="AMP-bd_C"/>
</dbReference>
<dbReference type="InterPro" id="IPR020845">
    <property type="entry name" value="AMP-binding_CS"/>
</dbReference>
<gene>
    <name evidence="5" type="ORF">SAMN04489765_0310</name>
</gene>
<dbReference type="InterPro" id="IPR045851">
    <property type="entry name" value="AMP-bd_C_sf"/>
</dbReference>
<dbReference type="SUPFAM" id="SSF56801">
    <property type="entry name" value="Acetyl-CoA synthetase-like"/>
    <property type="match status" value="1"/>
</dbReference>
<feature type="domain" description="AMP-binding enzyme C-terminal" evidence="4">
    <location>
        <begin position="441"/>
        <end position="516"/>
    </location>
</feature>
<dbReference type="OrthoDB" id="9803968at2"/>
<accession>A0A1H1ANB2</accession>
<evidence type="ECO:0000313" key="5">
    <source>
        <dbReference type="EMBL" id="SDQ41205.1"/>
    </source>
</evidence>
<dbReference type="STRING" id="47312.SAMN04489765_0310"/>
<feature type="domain" description="AMP-dependent synthetase/ligase" evidence="3">
    <location>
        <begin position="30"/>
        <end position="391"/>
    </location>
</feature>
<dbReference type="GO" id="GO:0031956">
    <property type="term" value="F:medium-chain fatty acid-CoA ligase activity"/>
    <property type="evidence" value="ECO:0007669"/>
    <property type="project" value="TreeGrafter"/>
</dbReference>
<dbReference type="RefSeq" id="WP_068563562.1">
    <property type="nucleotide sequence ID" value="NZ_FNLF01000002.1"/>
</dbReference>
<dbReference type="Pfam" id="PF00501">
    <property type="entry name" value="AMP-binding"/>
    <property type="match status" value="1"/>
</dbReference>
<dbReference type="AlphaFoldDB" id="A0A1H1ANB2"/>
<dbReference type="GO" id="GO:0006631">
    <property type="term" value="P:fatty acid metabolic process"/>
    <property type="evidence" value="ECO:0007669"/>
    <property type="project" value="TreeGrafter"/>
</dbReference>
<dbReference type="Gene3D" id="3.30.300.30">
    <property type="match status" value="1"/>
</dbReference>
<keyword evidence="6" id="KW-1185">Reference proteome</keyword>
<dbReference type="CDD" id="cd17631">
    <property type="entry name" value="FACL_FadD13-like"/>
    <property type="match status" value="1"/>
</dbReference>
<dbReference type="Gene3D" id="3.40.50.12780">
    <property type="entry name" value="N-terminal domain of ligase-like"/>
    <property type="match status" value="1"/>
</dbReference>
<evidence type="ECO:0000259" key="4">
    <source>
        <dbReference type="Pfam" id="PF13193"/>
    </source>
</evidence>
<protein>
    <submittedName>
        <fullName evidence="5">Fatty-acyl-CoA synthase</fullName>
    </submittedName>
</protein>